<dbReference type="Proteomes" id="UP000525298">
    <property type="component" value="Unassembled WGS sequence"/>
</dbReference>
<keyword evidence="3" id="KW-0560">Oxidoreductase</keyword>
<organism evidence="7 8">
    <name type="scientific">Desulfosalsimonas propionicica</name>
    <dbReference type="NCBI Taxonomy" id="332175"/>
    <lineage>
        <taxon>Bacteria</taxon>
        <taxon>Pseudomonadati</taxon>
        <taxon>Thermodesulfobacteriota</taxon>
        <taxon>Desulfobacteria</taxon>
        <taxon>Desulfobacterales</taxon>
        <taxon>Desulfosalsimonadaceae</taxon>
        <taxon>Desulfosalsimonas</taxon>
    </lineage>
</organism>
<dbReference type="InterPro" id="IPR017900">
    <property type="entry name" value="4Fe4S_Fe_S_CS"/>
</dbReference>
<dbReference type="EMBL" id="JACDUS010000012">
    <property type="protein sequence ID" value="MBA2882800.1"/>
    <property type="molecule type" value="Genomic_DNA"/>
</dbReference>
<evidence type="ECO:0000256" key="2">
    <source>
        <dbReference type="ARBA" id="ARBA00022723"/>
    </source>
</evidence>
<dbReference type="PROSITE" id="PS00198">
    <property type="entry name" value="4FE4S_FER_1"/>
    <property type="match status" value="1"/>
</dbReference>
<feature type="domain" description="Cysteine-rich" evidence="6">
    <location>
        <begin position="168"/>
        <end position="256"/>
    </location>
</feature>
<evidence type="ECO:0000259" key="6">
    <source>
        <dbReference type="Pfam" id="PF02754"/>
    </source>
</evidence>
<sequence>MKWNIPSLEELEDKIWRCTACGNCKVAYDFGPPPFFGQICPAGVEFGFEGNIASKGKVAFARGIINGDLEWNEDLLNDVYKCTVCAGCQEQCELDHKPFIPEIIESMRRKAVDEGVGPMPAQKVIAKSMRSFDNPYQGPRRMRTDWTRPFKKAKAPIKDIMKEDAPILYYVGCTGALNVPVRNLPVATASIFQKLGLDFGILGENEVCCGSTAMRIGDHEEFKRVAEHNLRLFKDLHDNHGVNTIVTSCAGCYRAIKKDYKLSEEYDELMDGIQVIHTVELLYNFFKEGKMKFTKELPWKVTYHDPCHTGRHLSEFEIDEDGSEAWQGAYLRKKDDNCLFDIPREMLQSIPDIDFREMERIRNNSYCCGGGGGVMTGYPDWAAKNASLRIEEGESTGAEQMVSICPFCHYNLNQGAKRVKSPMRLYDLVELLDMAL</sequence>
<feature type="domain" description="Cysteine-rich" evidence="6">
    <location>
        <begin position="301"/>
        <end position="412"/>
    </location>
</feature>
<keyword evidence="5" id="KW-0411">Iron-sulfur</keyword>
<accession>A0A7W0HLY2</accession>
<dbReference type="InterPro" id="IPR051460">
    <property type="entry name" value="HdrC_iron-sulfur_subunit"/>
</dbReference>
<evidence type="ECO:0000256" key="5">
    <source>
        <dbReference type="ARBA" id="ARBA00023014"/>
    </source>
</evidence>
<protein>
    <submittedName>
        <fullName evidence="7">Fe-S oxidoreductase</fullName>
    </submittedName>
</protein>
<evidence type="ECO:0000256" key="1">
    <source>
        <dbReference type="ARBA" id="ARBA00022485"/>
    </source>
</evidence>
<evidence type="ECO:0000313" key="8">
    <source>
        <dbReference type="Proteomes" id="UP000525298"/>
    </source>
</evidence>
<dbReference type="PANTHER" id="PTHR43255">
    <property type="entry name" value="IRON-SULFUR-BINDING OXIDOREDUCTASE FADF-RELATED-RELATED"/>
    <property type="match status" value="1"/>
</dbReference>
<reference evidence="7 8" key="1">
    <citation type="submission" date="2020-07" db="EMBL/GenBank/DDBJ databases">
        <title>Genomic Encyclopedia of Type Strains, Phase IV (KMG-IV): sequencing the most valuable type-strain genomes for metagenomic binning, comparative biology and taxonomic classification.</title>
        <authorList>
            <person name="Goeker M."/>
        </authorList>
    </citation>
    <scope>NUCLEOTIDE SEQUENCE [LARGE SCALE GENOMIC DNA]</scope>
    <source>
        <strain evidence="7 8">DSM 17721</strain>
    </source>
</reference>
<dbReference type="GO" id="GO:0051539">
    <property type="term" value="F:4 iron, 4 sulfur cluster binding"/>
    <property type="evidence" value="ECO:0007669"/>
    <property type="project" value="UniProtKB-KW"/>
</dbReference>
<comment type="caution">
    <text evidence="7">The sequence shown here is derived from an EMBL/GenBank/DDBJ whole genome shotgun (WGS) entry which is preliminary data.</text>
</comment>
<keyword evidence="4" id="KW-0408">Iron</keyword>
<keyword evidence="8" id="KW-1185">Reference proteome</keyword>
<gene>
    <name evidence="7" type="ORF">HNR65_003155</name>
</gene>
<proteinExistence type="predicted"/>
<dbReference type="GO" id="GO:0005886">
    <property type="term" value="C:plasma membrane"/>
    <property type="evidence" value="ECO:0007669"/>
    <property type="project" value="TreeGrafter"/>
</dbReference>
<dbReference type="GO" id="GO:0016491">
    <property type="term" value="F:oxidoreductase activity"/>
    <property type="evidence" value="ECO:0007669"/>
    <property type="project" value="UniProtKB-KW"/>
</dbReference>
<keyword evidence="1" id="KW-0004">4Fe-4S</keyword>
<dbReference type="Pfam" id="PF02754">
    <property type="entry name" value="CCG"/>
    <property type="match status" value="2"/>
</dbReference>
<name>A0A7W0HLY2_9BACT</name>
<evidence type="ECO:0000313" key="7">
    <source>
        <dbReference type="EMBL" id="MBA2882800.1"/>
    </source>
</evidence>
<dbReference type="PANTHER" id="PTHR43255:SF1">
    <property type="entry name" value="IRON-SULFUR-BINDING OXIDOREDUCTASE FADF-RELATED"/>
    <property type="match status" value="1"/>
</dbReference>
<dbReference type="GO" id="GO:0046872">
    <property type="term" value="F:metal ion binding"/>
    <property type="evidence" value="ECO:0007669"/>
    <property type="project" value="UniProtKB-KW"/>
</dbReference>
<dbReference type="RefSeq" id="WP_181552421.1">
    <property type="nucleotide sequence ID" value="NZ_JACDUS010000012.1"/>
</dbReference>
<dbReference type="AlphaFoldDB" id="A0A7W0HLY2"/>
<dbReference type="InterPro" id="IPR004017">
    <property type="entry name" value="Cys_rich_dom"/>
</dbReference>
<evidence type="ECO:0000256" key="4">
    <source>
        <dbReference type="ARBA" id="ARBA00023004"/>
    </source>
</evidence>
<evidence type="ECO:0000256" key="3">
    <source>
        <dbReference type="ARBA" id="ARBA00023002"/>
    </source>
</evidence>
<keyword evidence="2" id="KW-0479">Metal-binding</keyword>